<dbReference type="Pfam" id="PF02687">
    <property type="entry name" value="FtsX"/>
    <property type="match status" value="2"/>
</dbReference>
<dbReference type="InterPro" id="IPR050250">
    <property type="entry name" value="Macrolide_Exporter_MacB"/>
</dbReference>
<dbReference type="InterPro" id="IPR025857">
    <property type="entry name" value="MacB_PCD"/>
</dbReference>
<feature type="domain" description="MacB-like periplasmic core" evidence="8">
    <location>
        <begin position="473"/>
        <end position="625"/>
    </location>
</feature>
<protein>
    <submittedName>
        <fullName evidence="9">ABC transporter permease</fullName>
    </submittedName>
</protein>
<feature type="transmembrane region" description="Helical" evidence="6">
    <location>
        <begin position="423"/>
        <end position="443"/>
    </location>
</feature>
<dbReference type="Pfam" id="PF12704">
    <property type="entry name" value="MacB_PCD"/>
    <property type="match status" value="2"/>
</dbReference>
<proteinExistence type="predicted"/>
<dbReference type="Proteomes" id="UP000451233">
    <property type="component" value="Unassembled WGS sequence"/>
</dbReference>
<feature type="domain" description="ABC3 transporter permease C-terminal" evidence="7">
    <location>
        <begin position="288"/>
        <end position="401"/>
    </location>
</feature>
<organism evidence="9 10">
    <name type="scientific">Hufsiella ginkgonis</name>
    <dbReference type="NCBI Taxonomy" id="2695274"/>
    <lineage>
        <taxon>Bacteria</taxon>
        <taxon>Pseudomonadati</taxon>
        <taxon>Bacteroidota</taxon>
        <taxon>Sphingobacteriia</taxon>
        <taxon>Sphingobacteriales</taxon>
        <taxon>Sphingobacteriaceae</taxon>
        <taxon>Hufsiella</taxon>
    </lineage>
</organism>
<evidence type="ECO:0000256" key="1">
    <source>
        <dbReference type="ARBA" id="ARBA00004651"/>
    </source>
</evidence>
<feature type="domain" description="ABC3 transporter permease C-terminal" evidence="7">
    <location>
        <begin position="666"/>
        <end position="776"/>
    </location>
</feature>
<sequence>MIRNYLKTAVRSLLKSKFYAGINLAGLSVGLAVGMLILLWVQDELSFDGFHRQASDIYKLENRVGTGASIQIWQNTVAPIGVLAKKELPEVKDVVRLAPGGMTMLTRYKEKQFNETKVTFTDPSLFSVFDFKLIKGNMAKPFADDHSLVLTKTTANRYFGGEQPIGKVIVSDSVNYTVTGVIADFPDNSSIRADIFMPMTLLGKNIYAGSSPGKSMMNDFNQFSYLTFLLLQPATATDRLATRLRDIHLRHKADDTDILYLLQPVSAMHLYRSDGTNSGIETVRMFGIIALLVLVIGCINYVNLSTARAMLRSKEVSLRKIAGAARIHLFLQFIIETAMLFMVAAALALALMYVLMPAFNALSGKNLHIDLANYHIWLVILGTIAGTLIASSIYPAILLSAFEPINALKGKISANMGDTSFRKILVVVQFSFSIVLISGTFIISKQMDFIRSKALGYDKDHVLSFRMRQIGPHYDAVKNELLSVPGVTAVTRASGNIVRLEGQTGNNSWDGKQPGQTMMVRPMDIDKDFISFFKMTLVQGRGFTGAVADTAHFILNETAARDAQIKDPIGKRFTLRGIEGTIIGIVKDFHFASMKNKIEPLVLSYTDRDPGQLYVKTTGDHAPAVIAAAARIWKTYNDGYEFNYAFLDETFDALYRSEQRTGTLFNIFAGIAILISCLGLFGLAAFTAQLRIREIGIRKVIGASVSGIVTLLAKDFVKLVFIAFIIAAPVSWYVMNSWLQDFAYKIKPGFVTLLSSGLIAIVIAILTISYQSVKAALANPVNTLRNE</sequence>
<evidence type="ECO:0000256" key="3">
    <source>
        <dbReference type="ARBA" id="ARBA00022692"/>
    </source>
</evidence>
<feature type="transmembrane region" description="Helical" evidence="6">
    <location>
        <begin position="664"/>
        <end position="688"/>
    </location>
</feature>
<feature type="transmembrane region" description="Helical" evidence="6">
    <location>
        <begin position="21"/>
        <end position="41"/>
    </location>
</feature>
<feature type="domain" description="MacB-like periplasmic core" evidence="8">
    <location>
        <begin position="22"/>
        <end position="246"/>
    </location>
</feature>
<dbReference type="PANTHER" id="PTHR30572">
    <property type="entry name" value="MEMBRANE COMPONENT OF TRANSPORTER-RELATED"/>
    <property type="match status" value="1"/>
</dbReference>
<keyword evidence="5 6" id="KW-0472">Membrane</keyword>
<keyword evidence="2" id="KW-1003">Cell membrane</keyword>
<dbReference type="AlphaFoldDB" id="A0A7K1XSQ1"/>
<dbReference type="RefSeq" id="WP_160904995.1">
    <property type="nucleotide sequence ID" value="NZ_WVHS01000001.1"/>
</dbReference>
<evidence type="ECO:0000259" key="8">
    <source>
        <dbReference type="Pfam" id="PF12704"/>
    </source>
</evidence>
<feature type="transmembrane region" description="Helical" evidence="6">
    <location>
        <begin position="329"/>
        <end position="356"/>
    </location>
</feature>
<keyword evidence="10" id="KW-1185">Reference proteome</keyword>
<feature type="transmembrane region" description="Helical" evidence="6">
    <location>
        <begin position="376"/>
        <end position="402"/>
    </location>
</feature>
<name>A0A7K1XSQ1_9SPHI</name>
<dbReference type="PANTHER" id="PTHR30572:SF18">
    <property type="entry name" value="ABC-TYPE MACROLIDE FAMILY EXPORT SYSTEM PERMEASE COMPONENT 2"/>
    <property type="match status" value="1"/>
</dbReference>
<dbReference type="InterPro" id="IPR003838">
    <property type="entry name" value="ABC3_permease_C"/>
</dbReference>
<evidence type="ECO:0000256" key="6">
    <source>
        <dbReference type="SAM" id="Phobius"/>
    </source>
</evidence>
<comment type="caution">
    <text evidence="9">The sequence shown here is derived from an EMBL/GenBank/DDBJ whole genome shotgun (WGS) entry which is preliminary data.</text>
</comment>
<dbReference type="EMBL" id="WVHS01000001">
    <property type="protein sequence ID" value="MXV13982.1"/>
    <property type="molecule type" value="Genomic_DNA"/>
</dbReference>
<keyword evidence="4 6" id="KW-1133">Transmembrane helix</keyword>
<feature type="transmembrane region" description="Helical" evidence="6">
    <location>
        <begin position="285"/>
        <end position="304"/>
    </location>
</feature>
<evidence type="ECO:0000256" key="4">
    <source>
        <dbReference type="ARBA" id="ARBA00022989"/>
    </source>
</evidence>
<accession>A0A7K1XSQ1</accession>
<evidence type="ECO:0000313" key="9">
    <source>
        <dbReference type="EMBL" id="MXV13982.1"/>
    </source>
</evidence>
<dbReference type="GO" id="GO:0005886">
    <property type="term" value="C:plasma membrane"/>
    <property type="evidence" value="ECO:0007669"/>
    <property type="project" value="UniProtKB-SubCell"/>
</dbReference>
<reference evidence="9 10" key="1">
    <citation type="submission" date="2019-11" db="EMBL/GenBank/DDBJ databases">
        <title>Pedobacter sp. HMF7056 Genome sequencing and assembly.</title>
        <authorList>
            <person name="Kang H."/>
            <person name="Kim H."/>
            <person name="Joh K."/>
        </authorList>
    </citation>
    <scope>NUCLEOTIDE SEQUENCE [LARGE SCALE GENOMIC DNA]</scope>
    <source>
        <strain evidence="9 10">HMF7056</strain>
    </source>
</reference>
<comment type="subcellular location">
    <subcellularLocation>
        <location evidence="1">Cell membrane</location>
        <topology evidence="1">Multi-pass membrane protein</topology>
    </subcellularLocation>
</comment>
<dbReference type="GO" id="GO:0022857">
    <property type="term" value="F:transmembrane transporter activity"/>
    <property type="evidence" value="ECO:0007669"/>
    <property type="project" value="TreeGrafter"/>
</dbReference>
<evidence type="ECO:0000313" key="10">
    <source>
        <dbReference type="Proteomes" id="UP000451233"/>
    </source>
</evidence>
<keyword evidence="3 6" id="KW-0812">Transmembrane</keyword>
<feature type="transmembrane region" description="Helical" evidence="6">
    <location>
        <begin position="751"/>
        <end position="770"/>
    </location>
</feature>
<evidence type="ECO:0000256" key="2">
    <source>
        <dbReference type="ARBA" id="ARBA00022475"/>
    </source>
</evidence>
<evidence type="ECO:0000256" key="5">
    <source>
        <dbReference type="ARBA" id="ARBA00023136"/>
    </source>
</evidence>
<evidence type="ECO:0000259" key="7">
    <source>
        <dbReference type="Pfam" id="PF02687"/>
    </source>
</evidence>
<gene>
    <name evidence="9" type="ORF">GS398_01610</name>
</gene>